<dbReference type="EMBL" id="QJKB01000009">
    <property type="protein sequence ID" value="PXX40000.1"/>
    <property type="molecule type" value="Genomic_DNA"/>
</dbReference>
<evidence type="ECO:0000313" key="1">
    <source>
        <dbReference type="EMBL" id="PXX40000.1"/>
    </source>
</evidence>
<sequence>MNENFKNWLIKTKNFSVRSAGDVLCRLNRASSLTELNPKLKTDQILFNLSQESEFQALSMSVRSQLRRSIKLYRNFLELK</sequence>
<proteinExistence type="predicted"/>
<dbReference type="AlphaFoldDB" id="A0A318IZV7"/>
<dbReference type="Proteomes" id="UP000247792">
    <property type="component" value="Unassembled WGS sequence"/>
</dbReference>
<accession>A0A318IZV7</accession>
<gene>
    <name evidence="1" type="ORF">DFR42_109111</name>
</gene>
<protein>
    <submittedName>
        <fullName evidence="1">Uncharacterized protein</fullName>
    </submittedName>
</protein>
<organism evidence="1 2">
    <name type="scientific">Undibacterium pigrum</name>
    <dbReference type="NCBI Taxonomy" id="401470"/>
    <lineage>
        <taxon>Bacteria</taxon>
        <taxon>Pseudomonadati</taxon>
        <taxon>Pseudomonadota</taxon>
        <taxon>Betaproteobacteria</taxon>
        <taxon>Burkholderiales</taxon>
        <taxon>Oxalobacteraceae</taxon>
        <taxon>Undibacterium</taxon>
    </lineage>
</organism>
<reference evidence="1 2" key="1">
    <citation type="submission" date="2018-05" db="EMBL/GenBank/DDBJ databases">
        <title>Genomic Encyclopedia of Type Strains, Phase IV (KMG-IV): sequencing the most valuable type-strain genomes for metagenomic binning, comparative biology and taxonomic classification.</title>
        <authorList>
            <person name="Goeker M."/>
        </authorList>
    </citation>
    <scope>NUCLEOTIDE SEQUENCE [LARGE SCALE GENOMIC DNA]</scope>
    <source>
        <strain evidence="1 2">DSM 19792</strain>
    </source>
</reference>
<comment type="caution">
    <text evidence="1">The sequence shown here is derived from an EMBL/GenBank/DDBJ whole genome shotgun (WGS) entry which is preliminary data.</text>
</comment>
<evidence type="ECO:0000313" key="2">
    <source>
        <dbReference type="Proteomes" id="UP000247792"/>
    </source>
</evidence>
<keyword evidence="2" id="KW-1185">Reference proteome</keyword>
<name>A0A318IZV7_9BURK</name>